<organism evidence="1">
    <name type="scientific">Rhizophora mucronata</name>
    <name type="common">Asiatic mangrove</name>
    <dbReference type="NCBI Taxonomy" id="61149"/>
    <lineage>
        <taxon>Eukaryota</taxon>
        <taxon>Viridiplantae</taxon>
        <taxon>Streptophyta</taxon>
        <taxon>Embryophyta</taxon>
        <taxon>Tracheophyta</taxon>
        <taxon>Spermatophyta</taxon>
        <taxon>Magnoliopsida</taxon>
        <taxon>eudicotyledons</taxon>
        <taxon>Gunneridae</taxon>
        <taxon>Pentapetalae</taxon>
        <taxon>rosids</taxon>
        <taxon>fabids</taxon>
        <taxon>Malpighiales</taxon>
        <taxon>Rhizophoraceae</taxon>
        <taxon>Rhizophora</taxon>
    </lineage>
</organism>
<name>A0A2P2KBH3_RHIMU</name>
<reference evidence="1" key="1">
    <citation type="submission" date="2018-02" db="EMBL/GenBank/DDBJ databases">
        <title>Rhizophora mucronata_Transcriptome.</title>
        <authorList>
            <person name="Meera S.P."/>
            <person name="Sreeshan A."/>
            <person name="Augustine A."/>
        </authorList>
    </citation>
    <scope>NUCLEOTIDE SEQUENCE</scope>
    <source>
        <tissue evidence="1">Leaf</tissue>
    </source>
</reference>
<protein>
    <submittedName>
        <fullName evidence="1">Signal recognition particle 14 kDa protein</fullName>
    </submittedName>
</protein>
<accession>A0A2P2KBH3</accession>
<proteinExistence type="predicted"/>
<evidence type="ECO:0000313" key="1">
    <source>
        <dbReference type="EMBL" id="MBX03056.1"/>
    </source>
</evidence>
<sequence length="158" mass="17507">MIKSNKLCTKSSLTHSLQFGVSSFSLNISNLPCSQLERLYRSGPLGHLQGPILLIPSCGLLLFLPFSLLQGRHVCLQDCCIRSLEALMIFCSNRGRNSLLPIGSTDQTPIFDQFPGCFHLIPLHFRLQRGSLESDPNGACLGAVLEHARQFIKKGIWL</sequence>
<dbReference type="EMBL" id="GGEC01022574">
    <property type="protein sequence ID" value="MBX03058.1"/>
    <property type="molecule type" value="Transcribed_RNA"/>
</dbReference>
<dbReference type="AlphaFoldDB" id="A0A2P2KBH3"/>
<dbReference type="EMBL" id="GGEC01022572">
    <property type="protein sequence ID" value="MBX03056.1"/>
    <property type="molecule type" value="Transcribed_RNA"/>
</dbReference>